<keyword evidence="3" id="KW-1185">Reference proteome</keyword>
<evidence type="ECO:0000313" key="3">
    <source>
        <dbReference type="Proteomes" id="UP000299102"/>
    </source>
</evidence>
<evidence type="ECO:0000256" key="1">
    <source>
        <dbReference type="SAM" id="MobiDB-lite"/>
    </source>
</evidence>
<organism evidence="2 3">
    <name type="scientific">Eumeta variegata</name>
    <name type="common">Bagworm moth</name>
    <name type="synonym">Eumeta japonica</name>
    <dbReference type="NCBI Taxonomy" id="151549"/>
    <lineage>
        <taxon>Eukaryota</taxon>
        <taxon>Metazoa</taxon>
        <taxon>Ecdysozoa</taxon>
        <taxon>Arthropoda</taxon>
        <taxon>Hexapoda</taxon>
        <taxon>Insecta</taxon>
        <taxon>Pterygota</taxon>
        <taxon>Neoptera</taxon>
        <taxon>Endopterygota</taxon>
        <taxon>Lepidoptera</taxon>
        <taxon>Glossata</taxon>
        <taxon>Ditrysia</taxon>
        <taxon>Tineoidea</taxon>
        <taxon>Psychidae</taxon>
        <taxon>Oiketicinae</taxon>
        <taxon>Eumeta</taxon>
    </lineage>
</organism>
<dbReference type="Proteomes" id="UP000299102">
    <property type="component" value="Unassembled WGS sequence"/>
</dbReference>
<protein>
    <submittedName>
        <fullName evidence="2">Uncharacterized protein</fullName>
    </submittedName>
</protein>
<reference evidence="2 3" key="1">
    <citation type="journal article" date="2019" name="Commun. Biol.">
        <title>The bagworm genome reveals a unique fibroin gene that provides high tensile strength.</title>
        <authorList>
            <person name="Kono N."/>
            <person name="Nakamura H."/>
            <person name="Ohtoshi R."/>
            <person name="Tomita M."/>
            <person name="Numata K."/>
            <person name="Arakawa K."/>
        </authorList>
    </citation>
    <scope>NUCLEOTIDE SEQUENCE [LARGE SCALE GENOMIC DNA]</scope>
</reference>
<gene>
    <name evidence="2" type="ORF">EVAR_17838_1</name>
</gene>
<dbReference type="EMBL" id="BGZK01000086">
    <property type="protein sequence ID" value="GBP17355.1"/>
    <property type="molecule type" value="Genomic_DNA"/>
</dbReference>
<feature type="compositionally biased region" description="Basic and acidic residues" evidence="1">
    <location>
        <begin position="138"/>
        <end position="160"/>
    </location>
</feature>
<name>A0A4C1TTL1_EUMVA</name>
<comment type="caution">
    <text evidence="2">The sequence shown here is derived from an EMBL/GenBank/DDBJ whole genome shotgun (WGS) entry which is preliminary data.</text>
</comment>
<evidence type="ECO:0000313" key="2">
    <source>
        <dbReference type="EMBL" id="GBP17355.1"/>
    </source>
</evidence>
<dbReference type="AlphaFoldDB" id="A0A4C1TTL1"/>
<feature type="region of interest" description="Disordered" evidence="1">
    <location>
        <begin position="1"/>
        <end position="32"/>
    </location>
</feature>
<sequence>MGHARVPNHNPQLHQRSIQAPRPGARVAPSAGGRALLSRSGELDDNARKCEKNGRKIIKEDCGNCRYNARCTSVISLPPLPCAARGRRESGGSRARAVKESMTCAGATNVFARRIVPPAVRPPLRPVTAARMRRRYTRRDENVEKLETENHFPKTNESPK</sequence>
<feature type="region of interest" description="Disordered" evidence="1">
    <location>
        <begin position="126"/>
        <end position="160"/>
    </location>
</feature>
<accession>A0A4C1TTL1</accession>
<proteinExistence type="predicted"/>
<feature type="compositionally biased region" description="Polar residues" evidence="1">
    <location>
        <begin position="9"/>
        <end position="18"/>
    </location>
</feature>